<evidence type="ECO:0000256" key="3">
    <source>
        <dbReference type="ARBA" id="ARBA00023163"/>
    </source>
</evidence>
<evidence type="ECO:0000259" key="5">
    <source>
        <dbReference type="PROSITE" id="PS50949"/>
    </source>
</evidence>
<dbReference type="EMBL" id="JAYGGQ010000006">
    <property type="protein sequence ID" value="MEA5455109.1"/>
    <property type="molecule type" value="Genomic_DNA"/>
</dbReference>
<dbReference type="InterPro" id="IPR036388">
    <property type="entry name" value="WH-like_DNA-bd_sf"/>
</dbReference>
<dbReference type="InterPro" id="IPR000524">
    <property type="entry name" value="Tscrpt_reg_HTH_GntR"/>
</dbReference>
<dbReference type="Pfam" id="PF00392">
    <property type="entry name" value="GntR"/>
    <property type="match status" value="1"/>
</dbReference>
<feature type="domain" description="HTH gntR-type" evidence="5">
    <location>
        <begin position="13"/>
        <end position="80"/>
    </location>
</feature>
<dbReference type="PRINTS" id="PR00035">
    <property type="entry name" value="HTHGNTR"/>
</dbReference>
<dbReference type="Gene3D" id="1.20.120.530">
    <property type="entry name" value="GntR ligand-binding domain-like"/>
    <property type="match status" value="1"/>
</dbReference>
<dbReference type="Pfam" id="PF07729">
    <property type="entry name" value="FCD"/>
    <property type="match status" value="1"/>
</dbReference>
<sequence>MNGVHTLSAIATKPTAVIIADQLREGIIDGVFEPGDQINEAQVASQLNVSRGPVREALHRLMQEGILIGRPNRGVFVRKLTAADVGEVYQAREAIELAAASILAGKDASSRVAVTEQLNQVISHMREAVEARDWSAVHRIDLEFHTTLVREARNTRLMRAYATLATEALICMAHFADAHPDPDHVLLKHQEIVALLMAGDLPALHDTLRQHLSVTEDELRSSDDVEQPLASPDEAMAAPALRSV</sequence>
<dbReference type="PROSITE" id="PS50949">
    <property type="entry name" value="HTH_GNTR"/>
    <property type="match status" value="1"/>
</dbReference>
<dbReference type="PANTHER" id="PTHR43537:SF24">
    <property type="entry name" value="GLUCONATE OPERON TRANSCRIPTIONAL REPRESSOR"/>
    <property type="match status" value="1"/>
</dbReference>
<dbReference type="InterPro" id="IPR036390">
    <property type="entry name" value="WH_DNA-bd_sf"/>
</dbReference>
<evidence type="ECO:0000256" key="2">
    <source>
        <dbReference type="ARBA" id="ARBA00023125"/>
    </source>
</evidence>
<organism evidence="6 7">
    <name type="scientific">Sinomonas terricola</name>
    <dbReference type="NCBI Taxonomy" id="3110330"/>
    <lineage>
        <taxon>Bacteria</taxon>
        <taxon>Bacillati</taxon>
        <taxon>Actinomycetota</taxon>
        <taxon>Actinomycetes</taxon>
        <taxon>Micrococcales</taxon>
        <taxon>Micrococcaceae</taxon>
        <taxon>Sinomonas</taxon>
    </lineage>
</organism>
<reference evidence="6 7" key="1">
    <citation type="submission" date="2023-12" db="EMBL/GenBank/DDBJ databases">
        <title>Sinomonas terricola sp. nov, isolated from litchi orchard soil in Guangdong, PR China.</title>
        <authorList>
            <person name="Jiaxin W."/>
            <person name="Yang Z."/>
            <person name="Honghui Z."/>
        </authorList>
    </citation>
    <scope>NUCLEOTIDE SEQUENCE [LARGE SCALE GENOMIC DNA]</scope>
    <source>
        <strain evidence="6 7">JGH33</strain>
    </source>
</reference>
<keyword evidence="2" id="KW-0238">DNA-binding</keyword>
<dbReference type="SMART" id="SM00895">
    <property type="entry name" value="FCD"/>
    <property type="match status" value="1"/>
</dbReference>
<protein>
    <submittedName>
        <fullName evidence="6">GntR family transcriptional regulator</fullName>
    </submittedName>
</protein>
<keyword evidence="3" id="KW-0804">Transcription</keyword>
<gene>
    <name evidence="6" type="ORF">SPF06_10295</name>
</gene>
<evidence type="ECO:0000256" key="4">
    <source>
        <dbReference type="SAM" id="MobiDB-lite"/>
    </source>
</evidence>
<dbReference type="SUPFAM" id="SSF46785">
    <property type="entry name" value="Winged helix' DNA-binding domain"/>
    <property type="match status" value="1"/>
</dbReference>
<accession>A0ABU5T627</accession>
<comment type="caution">
    <text evidence="6">The sequence shown here is derived from an EMBL/GenBank/DDBJ whole genome shotgun (WGS) entry which is preliminary data.</text>
</comment>
<dbReference type="SUPFAM" id="SSF48008">
    <property type="entry name" value="GntR ligand-binding domain-like"/>
    <property type="match status" value="1"/>
</dbReference>
<dbReference type="InterPro" id="IPR011711">
    <property type="entry name" value="GntR_C"/>
</dbReference>
<dbReference type="InterPro" id="IPR008920">
    <property type="entry name" value="TF_FadR/GntR_C"/>
</dbReference>
<keyword evidence="1" id="KW-0805">Transcription regulation</keyword>
<proteinExistence type="predicted"/>
<dbReference type="RefSeq" id="WP_323278962.1">
    <property type="nucleotide sequence ID" value="NZ_JAYGGQ010000006.1"/>
</dbReference>
<keyword evidence="7" id="KW-1185">Reference proteome</keyword>
<dbReference type="PANTHER" id="PTHR43537">
    <property type="entry name" value="TRANSCRIPTIONAL REGULATOR, GNTR FAMILY"/>
    <property type="match status" value="1"/>
</dbReference>
<dbReference type="Gene3D" id="1.10.10.10">
    <property type="entry name" value="Winged helix-like DNA-binding domain superfamily/Winged helix DNA-binding domain"/>
    <property type="match status" value="1"/>
</dbReference>
<dbReference type="Proteomes" id="UP001304769">
    <property type="component" value="Unassembled WGS sequence"/>
</dbReference>
<dbReference type="CDD" id="cd07377">
    <property type="entry name" value="WHTH_GntR"/>
    <property type="match status" value="1"/>
</dbReference>
<evidence type="ECO:0000256" key="1">
    <source>
        <dbReference type="ARBA" id="ARBA00023015"/>
    </source>
</evidence>
<dbReference type="SMART" id="SM00345">
    <property type="entry name" value="HTH_GNTR"/>
    <property type="match status" value="1"/>
</dbReference>
<feature type="region of interest" description="Disordered" evidence="4">
    <location>
        <begin position="215"/>
        <end position="244"/>
    </location>
</feature>
<evidence type="ECO:0000313" key="6">
    <source>
        <dbReference type="EMBL" id="MEA5455109.1"/>
    </source>
</evidence>
<name>A0ABU5T627_9MICC</name>
<evidence type="ECO:0000313" key="7">
    <source>
        <dbReference type="Proteomes" id="UP001304769"/>
    </source>
</evidence>